<dbReference type="CDD" id="cd07379">
    <property type="entry name" value="MPP_239FB"/>
    <property type="match status" value="1"/>
</dbReference>
<feature type="domain" description="Calcineurin-like phosphoesterase" evidence="1">
    <location>
        <begin position="13"/>
        <end position="240"/>
    </location>
</feature>
<name>A0A2T2N784_CORCC</name>
<proteinExistence type="predicted"/>
<protein>
    <submittedName>
        <fullName evidence="2">Ser/Thr protein phosphatase family protein</fullName>
    </submittedName>
</protein>
<dbReference type="InterPro" id="IPR004843">
    <property type="entry name" value="Calcineurin-like_PHP"/>
</dbReference>
<dbReference type="PANTHER" id="PTHR12905:SF0">
    <property type="entry name" value="CALCINEURIN-LIKE PHOSPHOESTERASE DOMAIN-CONTAINING PROTEIN"/>
    <property type="match status" value="1"/>
</dbReference>
<dbReference type="InterPro" id="IPR051693">
    <property type="entry name" value="UPF0046_metallophosphoest"/>
</dbReference>
<evidence type="ECO:0000313" key="2">
    <source>
        <dbReference type="EMBL" id="PSN61297.1"/>
    </source>
</evidence>
<dbReference type="PANTHER" id="PTHR12905">
    <property type="entry name" value="METALLOPHOSPHOESTERASE"/>
    <property type="match status" value="1"/>
</dbReference>
<dbReference type="Pfam" id="PF00149">
    <property type="entry name" value="Metallophos"/>
    <property type="match status" value="1"/>
</dbReference>
<dbReference type="AlphaFoldDB" id="A0A2T2N784"/>
<accession>A0A2T2N784</accession>
<keyword evidence="3" id="KW-1185">Reference proteome</keyword>
<organism evidence="2 3">
    <name type="scientific">Corynespora cassiicola Philippines</name>
    <dbReference type="NCBI Taxonomy" id="1448308"/>
    <lineage>
        <taxon>Eukaryota</taxon>
        <taxon>Fungi</taxon>
        <taxon>Dikarya</taxon>
        <taxon>Ascomycota</taxon>
        <taxon>Pezizomycotina</taxon>
        <taxon>Dothideomycetes</taxon>
        <taxon>Pleosporomycetidae</taxon>
        <taxon>Pleosporales</taxon>
        <taxon>Corynesporascaceae</taxon>
        <taxon>Corynespora</taxon>
    </lineage>
</organism>
<dbReference type="Gene3D" id="3.60.21.10">
    <property type="match status" value="1"/>
</dbReference>
<sequence>MSTLSSSSPIKTRFLVISDTHNASPVQNATSADTAFRPPLPKADVLLHCGDLTMVGRYSEYEATLEMLASIDADLKLVIAGNHDISLDEAYYRRKGQSMQRLNQADESLPARARELWTGELAKAAGVTFLDEGTYSFVLKNGAKLRVYASPYQPEFCDWAFPYWRNEDRYNPPHLSTPLSVPIASNPVPDFPAIDLMMTHGPPHGILDATTHGEPVGCEHLLRAARRCRPRMHCFGHIHEGWGAEHVQWSEGELGDTKEGHIQQSERVQVDEQKAVSQHGVLLDMSSTSTPLAFGKETLMVNASIMTVRYRPAQAPWVVDLDLEPADPEI</sequence>
<dbReference type="SUPFAM" id="SSF56300">
    <property type="entry name" value="Metallo-dependent phosphatases"/>
    <property type="match status" value="1"/>
</dbReference>
<reference evidence="2 3" key="1">
    <citation type="journal article" date="2018" name="Front. Microbiol.">
        <title>Genome-Wide Analysis of Corynespora cassiicola Leaf Fall Disease Putative Effectors.</title>
        <authorList>
            <person name="Lopez D."/>
            <person name="Ribeiro S."/>
            <person name="Label P."/>
            <person name="Fumanal B."/>
            <person name="Venisse J.S."/>
            <person name="Kohler A."/>
            <person name="de Oliveira R.R."/>
            <person name="Labutti K."/>
            <person name="Lipzen A."/>
            <person name="Lail K."/>
            <person name="Bauer D."/>
            <person name="Ohm R.A."/>
            <person name="Barry K.W."/>
            <person name="Spatafora J."/>
            <person name="Grigoriev I.V."/>
            <person name="Martin F.M."/>
            <person name="Pujade-Renaud V."/>
        </authorList>
    </citation>
    <scope>NUCLEOTIDE SEQUENCE [LARGE SCALE GENOMIC DNA]</scope>
    <source>
        <strain evidence="2 3">Philippines</strain>
    </source>
</reference>
<evidence type="ECO:0000259" key="1">
    <source>
        <dbReference type="Pfam" id="PF00149"/>
    </source>
</evidence>
<dbReference type="InterPro" id="IPR029052">
    <property type="entry name" value="Metallo-depent_PP-like"/>
</dbReference>
<dbReference type="EMBL" id="KZ678145">
    <property type="protein sequence ID" value="PSN61297.1"/>
    <property type="molecule type" value="Genomic_DNA"/>
</dbReference>
<dbReference type="OrthoDB" id="630188at2759"/>
<evidence type="ECO:0000313" key="3">
    <source>
        <dbReference type="Proteomes" id="UP000240883"/>
    </source>
</evidence>
<dbReference type="GO" id="GO:0016787">
    <property type="term" value="F:hydrolase activity"/>
    <property type="evidence" value="ECO:0007669"/>
    <property type="project" value="InterPro"/>
</dbReference>
<dbReference type="Proteomes" id="UP000240883">
    <property type="component" value="Unassembled WGS sequence"/>
</dbReference>
<gene>
    <name evidence="2" type="ORF">BS50DRAFT_604234</name>
</gene>